<dbReference type="Proteomes" id="UP001163726">
    <property type="component" value="Chromosome"/>
</dbReference>
<keyword evidence="2" id="KW-1185">Reference proteome</keyword>
<accession>A0ABY7ALG5</accession>
<dbReference type="Pfam" id="PF03662">
    <property type="entry name" value="Glyco_hydro_79n"/>
    <property type="match status" value="1"/>
</dbReference>
<evidence type="ECO:0000313" key="2">
    <source>
        <dbReference type="Proteomes" id="UP001163726"/>
    </source>
</evidence>
<dbReference type="PANTHER" id="PTHR46145:SF4">
    <property type="entry name" value="HEPARANASE"/>
    <property type="match status" value="1"/>
</dbReference>
<evidence type="ECO:0000313" key="1">
    <source>
        <dbReference type="EMBL" id="WAJ70400.1"/>
    </source>
</evidence>
<dbReference type="InterPro" id="IPR005199">
    <property type="entry name" value="Glyco_hydro_79"/>
</dbReference>
<protein>
    <submittedName>
        <fullName evidence="1">Glycoside hydrolase</fullName>
    </submittedName>
</protein>
<reference evidence="1" key="1">
    <citation type="submission" date="2022-10" db="EMBL/GenBank/DDBJ databases">
        <title>Catenovulum adriacola sp. nov. isolated in the Harbour of Susak.</title>
        <authorList>
            <person name="Schoch T."/>
            <person name="Reich S.J."/>
            <person name="Stoeferle S."/>
            <person name="Flaiz M."/>
            <person name="Kazda M."/>
            <person name="Riedel C.U."/>
            <person name="Duerre P."/>
        </authorList>
    </citation>
    <scope>NUCLEOTIDE SEQUENCE</scope>
    <source>
        <strain evidence="1">TS8</strain>
    </source>
</reference>
<dbReference type="Gene3D" id="3.20.20.80">
    <property type="entry name" value="Glycosidases"/>
    <property type="match status" value="1"/>
</dbReference>
<keyword evidence="1" id="KW-0378">Hydrolase</keyword>
<dbReference type="EMBL" id="CP109965">
    <property type="protein sequence ID" value="WAJ70400.1"/>
    <property type="molecule type" value="Genomic_DNA"/>
</dbReference>
<dbReference type="RefSeq" id="WP_268074707.1">
    <property type="nucleotide sequence ID" value="NZ_CP109965.1"/>
</dbReference>
<organism evidence="1 2">
    <name type="scientific">Catenovulum adriaticum</name>
    <dbReference type="NCBI Taxonomy" id="2984846"/>
    <lineage>
        <taxon>Bacteria</taxon>
        <taxon>Pseudomonadati</taxon>
        <taxon>Pseudomonadota</taxon>
        <taxon>Gammaproteobacteria</taxon>
        <taxon>Alteromonadales</taxon>
        <taxon>Alteromonadaceae</taxon>
        <taxon>Catenovulum</taxon>
    </lineage>
</organism>
<name>A0ABY7ALG5_9ALTE</name>
<sequence>MLIKRISRRVYAQLCRVWRFHYRAAIPKTVEVKLEKINPVAQIEPEYLSFSLDTSVLVGGYWWEGSQGVKKGLGTLRVSPIDLTAKKLNRLVKALGPSYLRVGGSEADKIHYFSRPAQQPDALVLTTEMWDHLHQFVQQNQLKLIFTFKYGLFERSQHGNWQGSEIKALLDYSTQQGYQIEVCELGNELNAYWAFHGFRAQPSGQNLALDYAAFATLVKGYFPNIKVMGPGSAYWPKLGESLKPLPNLSQQFLANLSFKLDILSWHYYPFQSTRSPVRTRTATLRALLSPKSFKDFQQYTDKLNTWRDTYQPQAELWTGETGSAQCGGQPELSDRFVSCFWWAEQLGRGAVSGHKVMIRQSLIGGDYGLISRVTLKPRPDYWVSWLWNQLMGEQVFEISSSDSRIRAYCHQTPDKSGKSKTLLLINLASLRVDINLTGFGKIQQAYALTAKKIDAKKVMINGQIVKFKKGNIALNDFPQLPLEPSLAPFSINFWLVESIE</sequence>
<dbReference type="GO" id="GO:0016787">
    <property type="term" value="F:hydrolase activity"/>
    <property type="evidence" value="ECO:0007669"/>
    <property type="project" value="UniProtKB-KW"/>
</dbReference>
<dbReference type="SUPFAM" id="SSF51445">
    <property type="entry name" value="(Trans)glycosidases"/>
    <property type="match status" value="1"/>
</dbReference>
<gene>
    <name evidence="1" type="ORF">OLW01_00870</name>
</gene>
<dbReference type="PANTHER" id="PTHR46145">
    <property type="entry name" value="HEPARANASE"/>
    <property type="match status" value="1"/>
</dbReference>
<proteinExistence type="predicted"/>
<dbReference type="InterPro" id="IPR017853">
    <property type="entry name" value="GH"/>
</dbReference>